<evidence type="ECO:0000313" key="1">
    <source>
        <dbReference type="EMBL" id="CAA9255045.1"/>
    </source>
</evidence>
<reference evidence="1" key="1">
    <citation type="submission" date="2020-02" db="EMBL/GenBank/DDBJ databases">
        <authorList>
            <person name="Meier V. D."/>
        </authorList>
    </citation>
    <scope>NUCLEOTIDE SEQUENCE</scope>
    <source>
        <strain evidence="1">AVDCRST_MAG04</strain>
    </source>
</reference>
<organism evidence="1">
    <name type="scientific">uncultured Acetobacteraceae bacterium</name>
    <dbReference type="NCBI Taxonomy" id="169975"/>
    <lineage>
        <taxon>Bacteria</taxon>
        <taxon>Pseudomonadati</taxon>
        <taxon>Pseudomonadota</taxon>
        <taxon>Alphaproteobacteria</taxon>
        <taxon>Acetobacterales</taxon>
        <taxon>Acetobacteraceae</taxon>
        <taxon>environmental samples</taxon>
    </lineage>
</organism>
<feature type="non-terminal residue" evidence="1">
    <location>
        <position position="40"/>
    </location>
</feature>
<gene>
    <name evidence="1" type="ORF">AVDCRST_MAG04-2320</name>
</gene>
<protein>
    <submittedName>
        <fullName evidence="1">Uncharacterized protein</fullName>
    </submittedName>
</protein>
<name>A0A6J4IK42_9PROT</name>
<dbReference type="EMBL" id="CADCTL010000164">
    <property type="protein sequence ID" value="CAA9255045.1"/>
    <property type="molecule type" value="Genomic_DNA"/>
</dbReference>
<sequence>MLQRRLVLGSALALAGTAGARAQGQGGPIRIGCAGPMTGQ</sequence>
<dbReference type="AlphaFoldDB" id="A0A6J4IK42"/>
<accession>A0A6J4IK42</accession>
<proteinExistence type="predicted"/>